<evidence type="ECO:0000256" key="1">
    <source>
        <dbReference type="SAM" id="Phobius"/>
    </source>
</evidence>
<keyword evidence="1" id="KW-0812">Transmembrane</keyword>
<keyword evidence="4" id="KW-1185">Reference proteome</keyword>
<dbReference type="GO" id="GO:0006998">
    <property type="term" value="P:nuclear envelope organization"/>
    <property type="evidence" value="ECO:0007669"/>
    <property type="project" value="InterPro"/>
</dbReference>
<dbReference type="VEuPathDB" id="MicrosporidiaDB:EDEG_01289"/>
<reference evidence="4" key="2">
    <citation type="submission" date="2015-07" db="EMBL/GenBank/DDBJ databases">
        <title>Contrasting host-pathogen interactions and genome evolution in two generalist and specialist microsporidian pathogens of mosquitoes.</title>
        <authorList>
            <consortium name="The Broad Institute Genomics Platform"/>
            <consortium name="The Broad Institute Genome Sequencing Center for Infectious Disease"/>
            <person name="Cuomo C.A."/>
            <person name="Sanscrainte N.D."/>
            <person name="Goldberg J.M."/>
            <person name="Heiman D."/>
            <person name="Young S."/>
            <person name="Zeng Q."/>
            <person name="Becnel J.J."/>
            <person name="Birren B.W."/>
        </authorList>
    </citation>
    <scope>NUCLEOTIDE SEQUENCE [LARGE SCALE GENOMIC DNA]</scope>
    <source>
        <strain evidence="4">USNM 41457</strain>
    </source>
</reference>
<dbReference type="PANTHER" id="PTHR28136:SF1">
    <property type="entry name" value="NUCLEUS EXPORT PROTEIN BRL1"/>
    <property type="match status" value="1"/>
</dbReference>
<dbReference type="GO" id="GO:0031965">
    <property type="term" value="C:nuclear membrane"/>
    <property type="evidence" value="ECO:0007669"/>
    <property type="project" value="InterPro"/>
</dbReference>
<dbReference type="Pfam" id="PF10104">
    <property type="entry name" value="Brr6_like_C_C"/>
    <property type="match status" value="1"/>
</dbReference>
<dbReference type="EMBL" id="AFBI03000018">
    <property type="protein sequence ID" value="EJW04496.1"/>
    <property type="molecule type" value="Genomic_DNA"/>
</dbReference>
<dbReference type="SMART" id="SM01042">
    <property type="entry name" value="Brr6_like_C_C"/>
    <property type="match status" value="1"/>
</dbReference>
<dbReference type="OrthoDB" id="5961at2759"/>
<dbReference type="HOGENOM" id="CLU_091062_0_0_1"/>
<dbReference type="PANTHER" id="PTHR28136">
    <property type="entry name" value="NUCLEUS EXPORT PROTEIN BRR6"/>
    <property type="match status" value="1"/>
</dbReference>
<evidence type="ECO:0000259" key="2">
    <source>
        <dbReference type="SMART" id="SM01042"/>
    </source>
</evidence>
<protein>
    <recommendedName>
        <fullName evidence="2">Brl1/Brr6 domain-containing protein</fullName>
    </recommendedName>
</protein>
<dbReference type="InParanoid" id="J9D9Q3"/>
<accession>J9D9Q3</accession>
<evidence type="ECO:0000313" key="4">
    <source>
        <dbReference type="Proteomes" id="UP000003163"/>
    </source>
</evidence>
<keyword evidence="1" id="KW-1133">Transmembrane helix</keyword>
<dbReference type="InterPro" id="IPR018767">
    <property type="entry name" value="Brl1/Brr6_dom"/>
</dbReference>
<keyword evidence="1" id="KW-0472">Membrane</keyword>
<sequence length="267" mass="31248">MMGIPMDIDMKLGWEKDTLEKPEPCHFLTSKKRKLSSDRKFNPLEAKKLDKARVQVISSLSKDFGKFSLKTTQTEENIFLPVRRRENSEIKEIKDLIPVKHEKSVIKKEESVKIAEKKSNWFLSFLITIIKFLPRLPNIILHYIYVLYTTLLFCTLIYFIISGTFIIKNDIQTKINARRIQIRSLIERSKYNYNINKCHPSTRVPALQDLCETWECQMNSCINSVEILRIIGEVLGEVIDAFVSKVSFKTVLTVGILMSIYMFFRRK</sequence>
<organism evidence="3 4">
    <name type="scientific">Edhazardia aedis (strain USNM 41457)</name>
    <name type="common">Microsporidian parasite</name>
    <dbReference type="NCBI Taxonomy" id="1003232"/>
    <lineage>
        <taxon>Eukaryota</taxon>
        <taxon>Fungi</taxon>
        <taxon>Fungi incertae sedis</taxon>
        <taxon>Microsporidia</taxon>
        <taxon>Edhazardia</taxon>
    </lineage>
</organism>
<name>J9D9Q3_EDHAE</name>
<dbReference type="Proteomes" id="UP000003163">
    <property type="component" value="Unassembled WGS sequence"/>
</dbReference>
<dbReference type="GO" id="GO:0055088">
    <property type="term" value="P:lipid homeostasis"/>
    <property type="evidence" value="ECO:0007669"/>
    <property type="project" value="InterPro"/>
</dbReference>
<evidence type="ECO:0000313" key="3">
    <source>
        <dbReference type="EMBL" id="EJW04496.1"/>
    </source>
</evidence>
<feature type="domain" description="Brl1/Brr6" evidence="2">
    <location>
        <begin position="140"/>
        <end position="265"/>
    </location>
</feature>
<dbReference type="AlphaFoldDB" id="J9D9Q3"/>
<gene>
    <name evidence="3" type="ORF">EDEG_01289</name>
</gene>
<reference evidence="3 4" key="1">
    <citation type="submission" date="2011-08" db="EMBL/GenBank/DDBJ databases">
        <authorList>
            <person name="Liu Z.J."/>
            <person name="Shi F.L."/>
            <person name="Lu J.Q."/>
            <person name="Li M."/>
            <person name="Wang Z.L."/>
        </authorList>
    </citation>
    <scope>NUCLEOTIDE SEQUENCE [LARGE SCALE GENOMIC DNA]</scope>
    <source>
        <strain evidence="3 4">USNM 41457</strain>
    </source>
</reference>
<proteinExistence type="predicted"/>
<feature type="transmembrane region" description="Helical" evidence="1">
    <location>
        <begin position="140"/>
        <end position="161"/>
    </location>
</feature>
<dbReference type="InterPro" id="IPR040202">
    <property type="entry name" value="Brl1/Brr6"/>
</dbReference>
<comment type="caution">
    <text evidence="3">The sequence shown here is derived from an EMBL/GenBank/DDBJ whole genome shotgun (WGS) entry which is preliminary data.</text>
</comment>